<dbReference type="SMR" id="A0A4W2FAZ6"/>
<evidence type="ECO:0000256" key="12">
    <source>
        <dbReference type="SAM" id="MobiDB-lite"/>
    </source>
</evidence>
<dbReference type="GeneID" id="113907303"/>
<feature type="chain" id="PRO_5021220145" description="phospholipase A2" evidence="13">
    <location>
        <begin position="20"/>
        <end position="516"/>
    </location>
</feature>
<evidence type="ECO:0000256" key="9">
    <source>
        <dbReference type="ARBA" id="ARBA00023098"/>
    </source>
</evidence>
<dbReference type="GO" id="GO:0050482">
    <property type="term" value="P:arachidonate secretion"/>
    <property type="evidence" value="ECO:0007669"/>
    <property type="project" value="InterPro"/>
</dbReference>
<dbReference type="RefSeq" id="XP_027422073.1">
    <property type="nucleotide sequence ID" value="XM_027566272.1"/>
</dbReference>
<feature type="region of interest" description="Disordered" evidence="12">
    <location>
        <begin position="120"/>
        <end position="141"/>
    </location>
</feature>
<evidence type="ECO:0000256" key="10">
    <source>
        <dbReference type="ARBA" id="ARBA00023157"/>
    </source>
</evidence>
<keyword evidence="8" id="KW-0106">Calcium</keyword>
<feature type="region of interest" description="Disordered" evidence="12">
    <location>
        <begin position="282"/>
        <end position="364"/>
    </location>
</feature>
<evidence type="ECO:0000313" key="15">
    <source>
        <dbReference type="Ensembl" id="ENSBIXP00005002543.1"/>
    </source>
</evidence>
<evidence type="ECO:0000313" key="16">
    <source>
        <dbReference type="Proteomes" id="UP000429181"/>
    </source>
</evidence>
<proteinExistence type="inferred from homology"/>
<dbReference type="GO" id="GO:0006644">
    <property type="term" value="P:phospholipid metabolic process"/>
    <property type="evidence" value="ECO:0007669"/>
    <property type="project" value="InterPro"/>
</dbReference>
<evidence type="ECO:0000256" key="2">
    <source>
        <dbReference type="ARBA" id="ARBA00004613"/>
    </source>
</evidence>
<dbReference type="PANTHER" id="PTHR12253">
    <property type="entry name" value="RH14732P"/>
    <property type="match status" value="1"/>
</dbReference>
<evidence type="ECO:0000256" key="7">
    <source>
        <dbReference type="ARBA" id="ARBA00022801"/>
    </source>
</evidence>
<dbReference type="SUPFAM" id="SSF48619">
    <property type="entry name" value="Phospholipase A2, PLA2"/>
    <property type="match status" value="2"/>
</dbReference>
<evidence type="ECO:0000256" key="13">
    <source>
        <dbReference type="SAM" id="SignalP"/>
    </source>
</evidence>
<dbReference type="InterPro" id="IPR036444">
    <property type="entry name" value="PLipase_A2_dom_sf"/>
</dbReference>
<accession>A0A4W2FAZ6</accession>
<evidence type="ECO:0000256" key="6">
    <source>
        <dbReference type="ARBA" id="ARBA00022723"/>
    </source>
</evidence>
<dbReference type="InterPro" id="IPR033113">
    <property type="entry name" value="PLA2_histidine"/>
</dbReference>
<dbReference type="RefSeq" id="XP_027422072.1">
    <property type="nucleotide sequence ID" value="XM_027566271.1"/>
</dbReference>
<keyword evidence="7" id="KW-0378">Hydrolase</keyword>
<dbReference type="PROSITE" id="PS00118">
    <property type="entry name" value="PA2_HIS"/>
    <property type="match status" value="1"/>
</dbReference>
<feature type="signal peptide" evidence="13">
    <location>
        <begin position="1"/>
        <end position="19"/>
    </location>
</feature>
<dbReference type="GO" id="GO:0004623">
    <property type="term" value="F:phospholipase A2 activity"/>
    <property type="evidence" value="ECO:0007669"/>
    <property type="project" value="UniProtKB-EC"/>
</dbReference>
<feature type="region of interest" description="Disordered" evidence="12">
    <location>
        <begin position="467"/>
        <end position="491"/>
    </location>
</feature>
<keyword evidence="10" id="KW-1015">Disulfide bond</keyword>
<keyword evidence="9" id="KW-0443">Lipid metabolism</keyword>
<name>A0A4W2FAZ6_BOBOX</name>
<feature type="compositionally biased region" description="Low complexity" evidence="12">
    <location>
        <begin position="351"/>
        <end position="364"/>
    </location>
</feature>
<dbReference type="Ensembl" id="ENSBIXT00005012014.1">
    <property type="protein sequence ID" value="ENSBIXP00005002543.1"/>
    <property type="gene ID" value="ENSBIXG00005008890.1"/>
</dbReference>
<evidence type="ECO:0000256" key="1">
    <source>
        <dbReference type="ARBA" id="ARBA00001913"/>
    </source>
</evidence>
<comment type="cofactor">
    <cofactor evidence="1">
        <name>Ca(2+)</name>
        <dbReference type="ChEBI" id="CHEBI:29108"/>
    </cofactor>
</comment>
<comment type="similarity">
    <text evidence="3">Belongs to the phospholipase A2 family.</text>
</comment>
<dbReference type="Proteomes" id="UP000429181">
    <property type="component" value="Chromosome 17"/>
</dbReference>
<evidence type="ECO:0000256" key="4">
    <source>
        <dbReference type="ARBA" id="ARBA00013278"/>
    </source>
</evidence>
<sequence length="516" mass="56983">MGVLVALLGVLSFLGVAPGGSPTLHLHSTSCHLARPTASIPLGSLSFLGKDVQGLALFHARWDGHGRLQVCSRQDEPELTAAFRALCAGELTRGSFIHTPGPELQRALAILQSQWEACQGPAESPAGTREKRAAGQSGAPGIRHQRVKRGWTMPGTLWCGVGDSAGNSTELGVFQGPDLCCQEHDHCPQTVSPFQYNYGIRNYRFHTISHCSCDARFQQCLQNQWDSVSDIVGVVFFNVLAIPCFVLEEQEACVEWYWWGGCRRYGSVSLARLQPRTLYNASWSSPATPSSPSPQNTAPSQPRLMQHPQKWPSQQKESRHPSQAKATALQAPAASPGPAMLPRVQSEVTNPGLQGPQGGLKPQGVRQACRSFRRLDRCEHQIGPQETKFQLFNSARDPLFHCNCTRRLARFLRLHNPPVGAIMHQELLGMTCFKLAPPLDCAEVKDCSSDPRAIRVAAQHLRRLQQRRRQLQGSGTHHRQARPSEHPKAPTSFYDRCLQLTQGARGPKGQQKPWNQ</sequence>
<evidence type="ECO:0000256" key="11">
    <source>
        <dbReference type="ARBA" id="ARBA00049039"/>
    </source>
</evidence>
<dbReference type="Gene3D" id="1.20.90.10">
    <property type="entry name" value="Phospholipase A2 domain"/>
    <property type="match status" value="2"/>
</dbReference>
<dbReference type="CTD" id="50487"/>
<feature type="compositionally biased region" description="Basic residues" evidence="12">
    <location>
        <begin position="467"/>
        <end position="481"/>
    </location>
</feature>
<dbReference type="GeneTree" id="ENSGT00940000161662"/>
<evidence type="ECO:0000256" key="8">
    <source>
        <dbReference type="ARBA" id="ARBA00022837"/>
    </source>
</evidence>
<protein>
    <recommendedName>
        <fullName evidence="4">phospholipase A2</fullName>
        <ecNumber evidence="4">3.1.1.4</ecNumber>
    </recommendedName>
</protein>
<dbReference type="Pfam" id="PF05826">
    <property type="entry name" value="Phospholip_A2_2"/>
    <property type="match status" value="2"/>
</dbReference>
<reference evidence="15 16" key="1">
    <citation type="submission" date="2018-11" db="EMBL/GenBank/DDBJ databases">
        <title>Haplotype-resolved cattle genomes.</title>
        <authorList>
            <person name="Low W.Y."/>
            <person name="Tearle R."/>
            <person name="Bickhart D.M."/>
            <person name="Rosen B.D."/>
            <person name="Koren S."/>
            <person name="Rhie A."/>
            <person name="Hiendleder S."/>
            <person name="Phillippy A.M."/>
            <person name="Smith T.P.L."/>
            <person name="Williams J.L."/>
        </authorList>
    </citation>
    <scope>NUCLEOTIDE SEQUENCE [LARGE SCALE GENOMIC DNA]</scope>
</reference>
<feature type="domain" description="Phospholipase A2-like central" evidence="14">
    <location>
        <begin position="142"/>
        <end position="263"/>
    </location>
</feature>
<feature type="compositionally biased region" description="Low complexity" evidence="12">
    <location>
        <begin position="324"/>
        <end position="334"/>
    </location>
</feature>
<evidence type="ECO:0000259" key="14">
    <source>
        <dbReference type="SMART" id="SM00085"/>
    </source>
</evidence>
<keyword evidence="6" id="KW-0479">Metal-binding</keyword>
<comment type="subcellular location">
    <subcellularLocation>
        <location evidence="2">Secreted</location>
    </subcellularLocation>
</comment>
<dbReference type="InterPro" id="IPR016090">
    <property type="entry name" value="PLA2-like_dom"/>
</dbReference>
<keyword evidence="5" id="KW-0964">Secreted</keyword>
<dbReference type="GO" id="GO:0005576">
    <property type="term" value="C:extracellular region"/>
    <property type="evidence" value="ECO:0007669"/>
    <property type="project" value="UniProtKB-SubCell"/>
</dbReference>
<dbReference type="CDD" id="cd04704">
    <property type="entry name" value="PLA2_bee_venom_like"/>
    <property type="match status" value="1"/>
</dbReference>
<dbReference type="SMART" id="SM00085">
    <property type="entry name" value="PA2c"/>
    <property type="match status" value="1"/>
</dbReference>
<evidence type="ECO:0000256" key="3">
    <source>
        <dbReference type="ARBA" id="ARBA00007056"/>
    </source>
</evidence>
<reference evidence="15" key="2">
    <citation type="submission" date="2025-08" db="UniProtKB">
        <authorList>
            <consortium name="Ensembl"/>
        </authorList>
    </citation>
    <scope>IDENTIFICATION</scope>
</reference>
<comment type="catalytic activity">
    <reaction evidence="11">
        <text>1-hexadecanoyl-2-(9Z,12Z-octadecadienoyl)-sn-glycero-3-phosphoethanolamine + H2O = 1-hexadecanoyl-sn-glycero-3-phosphoethanolamine + (9Z,12Z)-octadecadienoate + H(+)</text>
        <dbReference type="Rhea" id="RHEA:40815"/>
        <dbReference type="ChEBI" id="CHEBI:15377"/>
        <dbReference type="ChEBI" id="CHEBI:15378"/>
        <dbReference type="ChEBI" id="CHEBI:30245"/>
        <dbReference type="ChEBI" id="CHEBI:73004"/>
        <dbReference type="ChEBI" id="CHEBI:73008"/>
    </reaction>
    <physiologicalReaction direction="left-to-right" evidence="11">
        <dbReference type="Rhea" id="RHEA:40816"/>
    </physiologicalReaction>
</comment>
<dbReference type="AlphaFoldDB" id="A0A4W2FAZ6"/>
<dbReference type="EC" id="3.1.1.4" evidence="4"/>
<dbReference type="GO" id="GO:0046872">
    <property type="term" value="F:metal ion binding"/>
    <property type="evidence" value="ECO:0007669"/>
    <property type="project" value="UniProtKB-KW"/>
</dbReference>
<dbReference type="FunFam" id="1.20.90.10:FF:000002">
    <property type="entry name" value="Phospholipase A2 group III"/>
    <property type="match status" value="1"/>
</dbReference>
<evidence type="ECO:0000256" key="5">
    <source>
        <dbReference type="ARBA" id="ARBA00022525"/>
    </source>
</evidence>
<feature type="compositionally biased region" description="Low complexity" evidence="12">
    <location>
        <begin position="282"/>
        <end position="302"/>
    </location>
</feature>
<keyword evidence="13" id="KW-0732">Signal</keyword>
<gene>
    <name evidence="15" type="primary">PLA2G3</name>
</gene>
<organism evidence="15 16">
    <name type="scientific">Bos indicus x Bos taurus</name>
    <name type="common">Hybrid cattle</name>
    <dbReference type="NCBI Taxonomy" id="30522"/>
    <lineage>
        <taxon>Eukaryota</taxon>
        <taxon>Metazoa</taxon>
        <taxon>Chordata</taxon>
        <taxon>Craniata</taxon>
        <taxon>Vertebrata</taxon>
        <taxon>Euteleostomi</taxon>
        <taxon>Mammalia</taxon>
        <taxon>Eutheria</taxon>
        <taxon>Laurasiatheria</taxon>
        <taxon>Artiodactyla</taxon>
        <taxon>Ruminantia</taxon>
        <taxon>Pecora</taxon>
        <taxon>Bovidae</taxon>
        <taxon>Bovinae</taxon>
        <taxon>Bos</taxon>
    </lineage>
</organism>